<keyword evidence="1 8" id="KW-0963">Cytoplasm</keyword>
<dbReference type="PRINTS" id="PR00789">
    <property type="entry name" value="OSIALOPTASE"/>
</dbReference>
<accession>A0A0G4B5M1</accession>
<dbReference type="NCBIfam" id="TIGR03723">
    <property type="entry name" value="T6A_TsaD_YgjD"/>
    <property type="match status" value="1"/>
</dbReference>
<evidence type="ECO:0000256" key="4">
    <source>
        <dbReference type="ARBA" id="ARBA00022723"/>
    </source>
</evidence>
<name>A0A0G4B5M1_9BACT</name>
<dbReference type="CDD" id="cd24133">
    <property type="entry name" value="ASKHA_NBD_TsaD_bac"/>
    <property type="match status" value="1"/>
</dbReference>
<keyword evidence="4 8" id="KW-0479">Metal-binding</keyword>
<dbReference type="KEGG" id="bbgw:UT28_C0001G0492"/>
<dbReference type="GO" id="GO:0005737">
    <property type="term" value="C:cytoplasm"/>
    <property type="evidence" value="ECO:0007669"/>
    <property type="project" value="UniProtKB-SubCell"/>
</dbReference>
<dbReference type="STRING" id="1618337.UT28_C0001G0492"/>
<feature type="binding site" evidence="8">
    <location>
        <position position="275"/>
    </location>
    <ligand>
        <name>substrate</name>
    </ligand>
</feature>
<evidence type="ECO:0000256" key="2">
    <source>
        <dbReference type="ARBA" id="ARBA00022679"/>
    </source>
</evidence>
<dbReference type="FunFam" id="3.30.420.40:FF:000040">
    <property type="entry name" value="tRNA N6-adenosine threonylcarbamoyltransferase"/>
    <property type="match status" value="1"/>
</dbReference>
<comment type="similarity">
    <text evidence="8">Belongs to the KAE1 / TsaD family.</text>
</comment>
<evidence type="ECO:0000256" key="6">
    <source>
        <dbReference type="ARBA" id="ARBA00023315"/>
    </source>
</evidence>
<dbReference type="AlphaFoldDB" id="A0A0G4B5M1"/>
<dbReference type="InterPro" id="IPR022450">
    <property type="entry name" value="TsaD"/>
</dbReference>
<dbReference type="InterPro" id="IPR000905">
    <property type="entry name" value="Gcp-like_dom"/>
</dbReference>
<organism evidence="10 11">
    <name type="scientific">Berkelbacteria bacterium GW2011_GWE1_39_12</name>
    <dbReference type="NCBI Taxonomy" id="1618337"/>
    <lineage>
        <taxon>Bacteria</taxon>
        <taxon>Candidatus Berkelbacteria</taxon>
    </lineage>
</organism>
<evidence type="ECO:0000313" key="11">
    <source>
        <dbReference type="Proteomes" id="UP000035648"/>
    </source>
</evidence>
<evidence type="ECO:0000256" key="7">
    <source>
        <dbReference type="ARBA" id="ARBA00048117"/>
    </source>
</evidence>
<gene>
    <name evidence="8" type="primary">tsaD</name>
    <name evidence="10" type="ORF">UT28_C0001G0492</name>
</gene>
<feature type="binding site" evidence="8">
    <location>
        <position position="326"/>
    </location>
    <ligand>
        <name>Fe cation</name>
        <dbReference type="ChEBI" id="CHEBI:24875"/>
    </ligand>
</feature>
<comment type="subcellular location">
    <subcellularLocation>
        <location evidence="8">Cytoplasm</location>
    </subcellularLocation>
</comment>
<dbReference type="NCBIfam" id="TIGR00329">
    <property type="entry name" value="gcp_kae1"/>
    <property type="match status" value="1"/>
</dbReference>
<protein>
    <recommendedName>
        <fullName evidence="8">tRNA N6-adenosine threonylcarbamoyltransferase</fullName>
        <ecNumber evidence="8">2.3.1.234</ecNumber>
    </recommendedName>
    <alternativeName>
        <fullName evidence="8">N6-L-threonylcarbamoyladenine synthase</fullName>
        <shortName evidence="8">t(6)A synthase</shortName>
    </alternativeName>
    <alternativeName>
        <fullName evidence="8">t(6)A37 threonylcarbamoyladenosine biosynthesis protein TsaD</fullName>
    </alternativeName>
    <alternativeName>
        <fullName evidence="8">tRNA threonylcarbamoyladenosine biosynthesis protein TsaD</fullName>
    </alternativeName>
</protein>
<dbReference type="PANTHER" id="PTHR11735">
    <property type="entry name" value="TRNA N6-ADENOSINE THREONYLCARBAMOYLTRANSFERASE"/>
    <property type="match status" value="1"/>
</dbReference>
<dbReference type="GO" id="GO:0005506">
    <property type="term" value="F:iron ion binding"/>
    <property type="evidence" value="ECO:0007669"/>
    <property type="project" value="UniProtKB-UniRule"/>
</dbReference>
<sequence length="357" mass="38685">MYILAIESSCDETAASVIENPPAGGENGIRILSNVIASQIDIHKEFGGVFPEKASRAHAEKIIPVVEEALNGIDPDLVAVTVGPGLIGSLLVGVNFAKTYAFARNKPIIGINHWLGHIYSNWAEEPHPQFPALFLIVSGGHTGLVLMEDYDKIKPLGETLDDAAGEAFDKISNLLGLGYPGGPAISKAAEEGDPKAFNFPRAMTDRKDYNFSFSGLKTAVLNETKKMGELSEKNKKDIAASFQQTVVDILINKTIRAAYEYQPKSICLCGGVSANKELREQMQKAVMSLRASAKQSLNPSIDRHGLWPHDDEKVSFHVPPIVLSTDNAAMVGLAAAYMDKSKYTTFENINADSNLKL</sequence>
<dbReference type="Pfam" id="PF00814">
    <property type="entry name" value="TsaD"/>
    <property type="match status" value="1"/>
</dbReference>
<dbReference type="PATRIC" id="fig|1618337.4.peg.492"/>
<dbReference type="EC" id="2.3.1.234" evidence="8"/>
<feature type="binding site" evidence="8">
    <location>
        <position position="113"/>
    </location>
    <ligand>
        <name>Fe cation</name>
        <dbReference type="ChEBI" id="CHEBI:24875"/>
    </ligand>
</feature>
<evidence type="ECO:0000256" key="5">
    <source>
        <dbReference type="ARBA" id="ARBA00023004"/>
    </source>
</evidence>
<evidence type="ECO:0000256" key="8">
    <source>
        <dbReference type="HAMAP-Rule" id="MF_01445"/>
    </source>
</evidence>
<reference evidence="10 11" key="1">
    <citation type="journal article" date="2015" name="Nature">
        <title>rRNA introns, odd ribosomes, and small enigmatic genomes across a large radiation of phyla.</title>
        <authorList>
            <person name="Brown C.T."/>
            <person name="Hug L.A."/>
            <person name="Thomas B.C."/>
            <person name="Sharon I."/>
            <person name="Castelle C.J."/>
            <person name="Singh A."/>
            <person name="Wilkins M.J."/>
            <person name="Williams K.H."/>
            <person name="Banfield J.F."/>
        </authorList>
    </citation>
    <scope>NUCLEOTIDE SEQUENCE [LARGE SCALE GENOMIC DNA]</scope>
</reference>
<dbReference type="GO" id="GO:0002949">
    <property type="term" value="P:tRNA threonylcarbamoyladenosine modification"/>
    <property type="evidence" value="ECO:0007669"/>
    <property type="project" value="UniProtKB-UniRule"/>
</dbReference>
<dbReference type="PANTHER" id="PTHR11735:SF6">
    <property type="entry name" value="TRNA N6-ADENOSINE THREONYLCARBAMOYLTRANSFERASE, MITOCHONDRIAL"/>
    <property type="match status" value="1"/>
</dbReference>
<dbReference type="InterPro" id="IPR017861">
    <property type="entry name" value="KAE1/TsaD"/>
</dbReference>
<keyword evidence="10" id="KW-0378">Hydrolase</keyword>
<dbReference type="GO" id="GO:0008233">
    <property type="term" value="F:peptidase activity"/>
    <property type="evidence" value="ECO:0007669"/>
    <property type="project" value="UniProtKB-KW"/>
</dbReference>
<evidence type="ECO:0000313" key="10">
    <source>
        <dbReference type="EMBL" id="AKM82297.1"/>
    </source>
</evidence>
<feature type="domain" description="Gcp-like" evidence="9">
    <location>
        <begin position="31"/>
        <end position="292"/>
    </location>
</feature>
<comment type="cofactor">
    <cofactor evidence="8">
        <name>Fe(2+)</name>
        <dbReference type="ChEBI" id="CHEBI:29033"/>
    </cofactor>
    <text evidence="8">Binds 1 Fe(2+) ion per subunit.</text>
</comment>
<comment type="catalytic activity">
    <reaction evidence="7 8">
        <text>L-threonylcarbamoyladenylate + adenosine(37) in tRNA = N(6)-L-threonylcarbamoyladenosine(37) in tRNA + AMP + H(+)</text>
        <dbReference type="Rhea" id="RHEA:37059"/>
        <dbReference type="Rhea" id="RHEA-COMP:10162"/>
        <dbReference type="Rhea" id="RHEA-COMP:10163"/>
        <dbReference type="ChEBI" id="CHEBI:15378"/>
        <dbReference type="ChEBI" id="CHEBI:73682"/>
        <dbReference type="ChEBI" id="CHEBI:74411"/>
        <dbReference type="ChEBI" id="CHEBI:74418"/>
        <dbReference type="ChEBI" id="CHEBI:456215"/>
        <dbReference type="EC" id="2.3.1.234"/>
    </reaction>
</comment>
<comment type="function">
    <text evidence="8">Required for the formation of a threonylcarbamoyl group on adenosine at position 37 (t(6)A37) in tRNAs that read codons beginning with adenine. Is involved in the transfer of the threonylcarbamoyl moiety of threonylcarbamoyl-AMP (TC-AMP) to the N6 group of A37, together with TsaE and TsaB. TsaD likely plays a direct catalytic role in this reaction.</text>
</comment>
<dbReference type="Proteomes" id="UP000035648">
    <property type="component" value="Chromosome"/>
</dbReference>
<proteinExistence type="inferred from homology"/>
<dbReference type="EMBL" id="CP011213">
    <property type="protein sequence ID" value="AKM82297.1"/>
    <property type="molecule type" value="Genomic_DNA"/>
</dbReference>
<keyword evidence="10" id="KW-0645">Protease</keyword>
<keyword evidence="6 8" id="KW-0012">Acyltransferase</keyword>
<keyword evidence="5 8" id="KW-0408">Iron</keyword>
<feature type="binding site" evidence="8">
    <location>
        <position position="117"/>
    </location>
    <ligand>
        <name>Fe cation</name>
        <dbReference type="ChEBI" id="CHEBI:24875"/>
    </ligand>
</feature>
<dbReference type="Gene3D" id="3.30.420.40">
    <property type="match status" value="2"/>
</dbReference>
<evidence type="ECO:0000256" key="1">
    <source>
        <dbReference type="ARBA" id="ARBA00022490"/>
    </source>
</evidence>
<keyword evidence="3 8" id="KW-0819">tRNA processing</keyword>
<dbReference type="HAMAP" id="MF_01445">
    <property type="entry name" value="TsaD"/>
    <property type="match status" value="1"/>
</dbReference>
<keyword evidence="2 8" id="KW-0808">Transferase</keyword>
<feature type="binding site" evidence="8">
    <location>
        <begin position="136"/>
        <end position="140"/>
    </location>
    <ligand>
        <name>substrate</name>
    </ligand>
</feature>
<feature type="binding site" evidence="8">
    <location>
        <position position="182"/>
    </location>
    <ligand>
        <name>substrate</name>
    </ligand>
</feature>
<evidence type="ECO:0000256" key="3">
    <source>
        <dbReference type="ARBA" id="ARBA00022694"/>
    </source>
</evidence>
<feature type="binding site" evidence="8">
    <location>
        <position position="169"/>
    </location>
    <ligand>
        <name>substrate</name>
    </ligand>
</feature>
<comment type="caution">
    <text evidence="8">Lacks conserved residue(s) required for the propagation of feature annotation.</text>
</comment>
<dbReference type="InterPro" id="IPR043129">
    <property type="entry name" value="ATPase_NBD"/>
</dbReference>
<dbReference type="GO" id="GO:0006508">
    <property type="term" value="P:proteolysis"/>
    <property type="evidence" value="ECO:0007669"/>
    <property type="project" value="UniProtKB-KW"/>
</dbReference>
<dbReference type="GO" id="GO:0061711">
    <property type="term" value="F:tRNA N(6)-L-threonylcarbamoyladenine synthase activity"/>
    <property type="evidence" value="ECO:0007669"/>
    <property type="project" value="UniProtKB-EC"/>
</dbReference>
<dbReference type="SUPFAM" id="SSF53067">
    <property type="entry name" value="Actin-like ATPase domain"/>
    <property type="match status" value="2"/>
</dbReference>
<evidence type="ECO:0000259" key="9">
    <source>
        <dbReference type="Pfam" id="PF00814"/>
    </source>
</evidence>